<name>A0ABW1U2F8_9BURK</name>
<dbReference type="RefSeq" id="WP_371434347.1">
    <property type="nucleotide sequence ID" value="NZ_JBHSRS010000083.1"/>
</dbReference>
<protein>
    <recommendedName>
        <fullName evidence="4">Lipocalin-like domain-containing protein</fullName>
    </recommendedName>
</protein>
<dbReference type="Proteomes" id="UP001596270">
    <property type="component" value="Unassembled WGS sequence"/>
</dbReference>
<evidence type="ECO:0000313" key="2">
    <source>
        <dbReference type="EMBL" id="MFC6283705.1"/>
    </source>
</evidence>
<gene>
    <name evidence="2" type="ORF">ACFQND_20955</name>
</gene>
<sequence>MQHTLLRPTILPVLLCAAALQLSPARAADPAVPAAPAHPIVGSWNWTLFGGKCTETFQYRANGSMLSTSGDAVTEWIYTVTPQASEKGFYKVVETSTKQNGKKDCSGDVVDEPGTAHTRFIQFSPARDRFIACKAESLAACFGPLSRTQW</sequence>
<evidence type="ECO:0000256" key="1">
    <source>
        <dbReference type="SAM" id="SignalP"/>
    </source>
</evidence>
<keyword evidence="1" id="KW-0732">Signal</keyword>
<keyword evidence="3" id="KW-1185">Reference proteome</keyword>
<comment type="caution">
    <text evidence="2">The sequence shown here is derived from an EMBL/GenBank/DDBJ whole genome shotgun (WGS) entry which is preliminary data.</text>
</comment>
<reference evidence="3" key="1">
    <citation type="journal article" date="2019" name="Int. J. Syst. Evol. Microbiol.">
        <title>The Global Catalogue of Microorganisms (GCM) 10K type strain sequencing project: providing services to taxonomists for standard genome sequencing and annotation.</title>
        <authorList>
            <consortium name="The Broad Institute Genomics Platform"/>
            <consortium name="The Broad Institute Genome Sequencing Center for Infectious Disease"/>
            <person name="Wu L."/>
            <person name="Ma J."/>
        </authorList>
    </citation>
    <scope>NUCLEOTIDE SEQUENCE [LARGE SCALE GENOMIC DNA]</scope>
    <source>
        <strain evidence="3">CCUG 39402</strain>
    </source>
</reference>
<evidence type="ECO:0008006" key="4">
    <source>
        <dbReference type="Google" id="ProtNLM"/>
    </source>
</evidence>
<accession>A0ABW1U2F8</accession>
<feature type="chain" id="PRO_5045810822" description="Lipocalin-like domain-containing protein" evidence="1">
    <location>
        <begin position="28"/>
        <end position="150"/>
    </location>
</feature>
<proteinExistence type="predicted"/>
<feature type="signal peptide" evidence="1">
    <location>
        <begin position="1"/>
        <end position="27"/>
    </location>
</feature>
<dbReference type="EMBL" id="JBHSRS010000083">
    <property type="protein sequence ID" value="MFC6283705.1"/>
    <property type="molecule type" value="Genomic_DNA"/>
</dbReference>
<organism evidence="2 3">
    <name type="scientific">Polaromonas aquatica</name>
    <dbReference type="NCBI Taxonomy" id="332657"/>
    <lineage>
        <taxon>Bacteria</taxon>
        <taxon>Pseudomonadati</taxon>
        <taxon>Pseudomonadota</taxon>
        <taxon>Betaproteobacteria</taxon>
        <taxon>Burkholderiales</taxon>
        <taxon>Comamonadaceae</taxon>
        <taxon>Polaromonas</taxon>
    </lineage>
</organism>
<evidence type="ECO:0000313" key="3">
    <source>
        <dbReference type="Proteomes" id="UP001596270"/>
    </source>
</evidence>